<dbReference type="InParanoid" id="A0A3P7DTK0"/>
<sequence length="633" mass="72917">MLLTIAFAFIFLLPLSGFFFFCSRCCNYGNAKCKNTNSFEMLPCAYLALLIGMQAIMLGSLTLSLKSIDHTFNNTKNINKFVRNITEDAINVTEIIFDDVKCEMDMKLPKLFNKIKHLLRRLPSNAFNHYKESDGYINMQLAINNLKNISWTLNITTKCLEKSVCDIHSLPPPLQEKLSNLTMLINDIISHGYQINGKDILEGTDTLIDDARKQVMKMVAIIYNGSVNVIKFIRKSNQKMENIHKQYIESRQYHQLVNVLYAIIAISALCVITPAMIVVFCGITRLYANNKSSKCSKVFSSWGHYCALFVLAGAFFTGWIIMLIASNKSSSKCSKSFFSIGNAIVLSFICGYSIEALSNPLFRDSEMRFFKISPTFQFTIQNPIDKKNFTTDISNIIKHCKESETILSALEIERLIDIDAIIKEIDIEEKRDKAIDALKNVNLKQHFPEQFFNQFTEDFEQLENMSNELRNFIISDDITALNESLRDNLNYMTNNISNLIEVMNYTVIITQQKIEQYLYSNEIINDSVQIIEKECSNIITNVREYIYDSTEYFRKNSYICRPFYDIWKDTGLMVSQKLNRPIQGLWVSTSLLALSFVPAIILTALIIRYLARTNRKYDLKEVCFSFSFHFKIL</sequence>
<dbReference type="PANTHER" id="PTHR11238">
    <property type="entry name" value="PROMININ ISOFORM D-RELATED"/>
    <property type="match status" value="1"/>
</dbReference>
<evidence type="ECO:0000256" key="2">
    <source>
        <dbReference type="SAM" id="SignalP"/>
    </source>
</evidence>
<protein>
    <recommendedName>
        <fullName evidence="5">Prominin</fullName>
    </recommendedName>
</protein>
<feature type="signal peptide" evidence="2">
    <location>
        <begin position="1"/>
        <end position="17"/>
    </location>
</feature>
<feature type="transmembrane region" description="Helical" evidence="1">
    <location>
        <begin position="585"/>
        <end position="611"/>
    </location>
</feature>
<evidence type="ECO:0000313" key="4">
    <source>
        <dbReference type="Proteomes" id="UP000270924"/>
    </source>
</evidence>
<evidence type="ECO:0008006" key="5">
    <source>
        <dbReference type="Google" id="ProtNLM"/>
    </source>
</evidence>
<feature type="transmembrane region" description="Helical" evidence="1">
    <location>
        <begin position="302"/>
        <end position="325"/>
    </location>
</feature>
<feature type="transmembrane region" description="Helical" evidence="1">
    <location>
        <begin position="337"/>
        <end position="354"/>
    </location>
</feature>
<feature type="transmembrane region" description="Helical" evidence="1">
    <location>
        <begin position="259"/>
        <end position="287"/>
    </location>
</feature>
<proteinExistence type="predicted"/>
<keyword evidence="1" id="KW-0472">Membrane</keyword>
<keyword evidence="2" id="KW-0732">Signal</keyword>
<keyword evidence="1" id="KW-1133">Transmembrane helix</keyword>
<reference evidence="3 4" key="1">
    <citation type="submission" date="2018-11" db="EMBL/GenBank/DDBJ databases">
        <authorList>
            <consortium name="Pathogen Informatics"/>
        </authorList>
    </citation>
    <scope>NUCLEOTIDE SEQUENCE [LARGE SCALE GENOMIC DNA]</scope>
</reference>
<feature type="transmembrane region" description="Helical" evidence="1">
    <location>
        <begin position="46"/>
        <end position="65"/>
    </location>
</feature>
<keyword evidence="4" id="KW-1185">Reference proteome</keyword>
<dbReference type="Proteomes" id="UP000270924">
    <property type="component" value="Unassembled WGS sequence"/>
</dbReference>
<gene>
    <name evidence="3" type="ORF">WBA_LOCUS1283</name>
</gene>
<evidence type="ECO:0000256" key="1">
    <source>
        <dbReference type="SAM" id="Phobius"/>
    </source>
</evidence>
<dbReference type="FunCoup" id="A0A3P7DTK0">
    <property type="interactions" value="13"/>
</dbReference>
<name>A0A3P7DTK0_WUCBA</name>
<keyword evidence="1" id="KW-0812">Transmembrane</keyword>
<organism evidence="3 4">
    <name type="scientific">Wuchereria bancrofti</name>
    <dbReference type="NCBI Taxonomy" id="6293"/>
    <lineage>
        <taxon>Eukaryota</taxon>
        <taxon>Metazoa</taxon>
        <taxon>Ecdysozoa</taxon>
        <taxon>Nematoda</taxon>
        <taxon>Chromadorea</taxon>
        <taxon>Rhabditida</taxon>
        <taxon>Spirurina</taxon>
        <taxon>Spiruromorpha</taxon>
        <taxon>Filarioidea</taxon>
        <taxon>Onchocercidae</taxon>
        <taxon>Wuchereria</taxon>
    </lineage>
</organism>
<dbReference type="OrthoDB" id="5844315at2759"/>
<dbReference type="PANTHER" id="PTHR11238:SF9">
    <property type="entry name" value="PROMININ, ISOFORM D"/>
    <property type="match status" value="1"/>
</dbReference>
<evidence type="ECO:0000313" key="3">
    <source>
        <dbReference type="EMBL" id="VDM07897.1"/>
    </source>
</evidence>
<feature type="chain" id="PRO_5018061960" description="Prominin" evidence="2">
    <location>
        <begin position="18"/>
        <end position="633"/>
    </location>
</feature>
<accession>A0A3P7DTK0</accession>
<dbReference type="EMBL" id="UYWW01000258">
    <property type="protein sequence ID" value="VDM07897.1"/>
    <property type="molecule type" value="Genomic_DNA"/>
</dbReference>
<dbReference type="AlphaFoldDB" id="A0A3P7DTK0"/>